<protein>
    <recommendedName>
        <fullName evidence="4">Secreted protein</fullName>
    </recommendedName>
</protein>
<reference evidence="3" key="1">
    <citation type="submission" date="2019-04" db="EMBL/GenBank/DDBJ databases">
        <title>Friends and foes A comparative genomics studyof 23 Aspergillus species from section Flavi.</title>
        <authorList>
            <consortium name="DOE Joint Genome Institute"/>
            <person name="Kjaerbolling I."/>
            <person name="Vesth T."/>
            <person name="Frisvad J.C."/>
            <person name="Nybo J.L."/>
            <person name="Theobald S."/>
            <person name="Kildgaard S."/>
            <person name="Isbrandt T."/>
            <person name="Kuo A."/>
            <person name="Sato A."/>
            <person name="Lyhne E.K."/>
            <person name="Kogle M.E."/>
            <person name="Wiebenga A."/>
            <person name="Kun R.S."/>
            <person name="Lubbers R.J."/>
            <person name="Makela M.R."/>
            <person name="Barry K."/>
            <person name="Chovatia M."/>
            <person name="Clum A."/>
            <person name="Daum C."/>
            <person name="Haridas S."/>
            <person name="He G."/>
            <person name="LaButti K."/>
            <person name="Lipzen A."/>
            <person name="Mondo S."/>
            <person name="Riley R."/>
            <person name="Salamov A."/>
            <person name="Simmons B.A."/>
            <person name="Magnuson J.K."/>
            <person name="Henrissat B."/>
            <person name="Mortensen U.H."/>
            <person name="Larsen T.O."/>
            <person name="Devries R.P."/>
            <person name="Grigoriev I.V."/>
            <person name="Machida M."/>
            <person name="Baker S.E."/>
            <person name="Andersen M.R."/>
        </authorList>
    </citation>
    <scope>NUCLEOTIDE SEQUENCE [LARGE SCALE GENOMIC DNA]</scope>
    <source>
        <strain evidence="3">CBS 130015</strain>
    </source>
</reference>
<name>A0A5N6W7C6_9EURO</name>
<dbReference type="EMBL" id="ML738307">
    <property type="protein sequence ID" value="KAE8316326.1"/>
    <property type="molecule type" value="Genomic_DNA"/>
</dbReference>
<gene>
    <name evidence="2" type="ORF">BDV41DRAFT_124286</name>
</gene>
<dbReference type="Proteomes" id="UP000325433">
    <property type="component" value="Unassembled WGS sequence"/>
</dbReference>
<evidence type="ECO:0000256" key="1">
    <source>
        <dbReference type="SAM" id="SignalP"/>
    </source>
</evidence>
<accession>A0A5N6W7C6</accession>
<evidence type="ECO:0000313" key="3">
    <source>
        <dbReference type="Proteomes" id="UP000325433"/>
    </source>
</evidence>
<feature type="chain" id="PRO_5024884569" description="Secreted protein" evidence="1">
    <location>
        <begin position="24"/>
        <end position="82"/>
    </location>
</feature>
<feature type="signal peptide" evidence="1">
    <location>
        <begin position="1"/>
        <end position="23"/>
    </location>
</feature>
<evidence type="ECO:0008006" key="4">
    <source>
        <dbReference type="Google" id="ProtNLM"/>
    </source>
</evidence>
<proteinExistence type="predicted"/>
<dbReference type="AlphaFoldDB" id="A0A5N6W7C6"/>
<evidence type="ECO:0000313" key="2">
    <source>
        <dbReference type="EMBL" id="KAE8316326.1"/>
    </source>
</evidence>
<sequence length="82" mass="9315">MASFCSAKRKKVWKILLWLPCHACLNDKLCSLRIEVTLFPLTILYSSRSICTYTLCSHLVGYSDGFFDTRAHRSIPTANPCT</sequence>
<organism evidence="2 3">
    <name type="scientific">Aspergillus transmontanensis</name>
    <dbReference type="NCBI Taxonomy" id="1034304"/>
    <lineage>
        <taxon>Eukaryota</taxon>
        <taxon>Fungi</taxon>
        <taxon>Dikarya</taxon>
        <taxon>Ascomycota</taxon>
        <taxon>Pezizomycotina</taxon>
        <taxon>Eurotiomycetes</taxon>
        <taxon>Eurotiomycetidae</taxon>
        <taxon>Eurotiales</taxon>
        <taxon>Aspergillaceae</taxon>
        <taxon>Aspergillus</taxon>
        <taxon>Aspergillus subgen. Circumdati</taxon>
    </lineage>
</organism>
<keyword evidence="1" id="KW-0732">Signal</keyword>
<keyword evidence="3" id="KW-1185">Reference proteome</keyword>